<dbReference type="InterPro" id="IPR000210">
    <property type="entry name" value="BTB/POZ_dom"/>
</dbReference>
<keyword evidence="2" id="KW-0677">Repeat</keyword>
<dbReference type="PANTHER" id="PTHR24412">
    <property type="entry name" value="KELCH PROTEIN"/>
    <property type="match status" value="1"/>
</dbReference>
<evidence type="ECO:0000313" key="5">
    <source>
        <dbReference type="Proteomes" id="UP000001593"/>
    </source>
</evidence>
<dbReference type="AlphaFoldDB" id="A7S3Z6"/>
<sequence>MDVKVDDSFTFYDDKYSKAILHRINQLRHHGAMCDVVIKAEDTEFLAHRNILSASSDYFFAMFNGNMKESSQDVVTITGVTPDSMRSILNFIYTGEIVLDWDNVELILQGANLMLVQSVKDACCRFLESRLNVSNCLGIQSFSETYACHELWHIASRYVYQNFVHVSESDEFLAMSPKNVAILFSSDEISVENEEKVYEALVRWVNHDLSQRRDLFPELLELIRLPLVSPYYLVDVVEKEELMTVSPRCVELLLEAQHFHMLPDRRSSLDNARTKPRNYERFHEMLIAIGGNGDFTNFTTVIRYDVREKQWHPVPSMNTRRSKHGMVEVDGSIYVIGGFDGTTTVNTVESYSVQTNRWKVRAPMPTRRRCVCAVAHGKFIYVIGGHDGSSILNTVERYDTTRDVWSSTDVQPMRDRRSFPCAVVCDDSMYVMGGYDGNDTLRSVEMYNFSSNQWTPLPSMFVPRSNAGAAVFNKKIYLVAGWDGISLNSVENFDITTQEWQRLPSLPRPTTGATVVGGQMVVLGGGGGGVKTLDYSVYAISDNENKRSI</sequence>
<dbReference type="PhylomeDB" id="A7S3Z6"/>
<evidence type="ECO:0000313" key="4">
    <source>
        <dbReference type="EMBL" id="EDO41576.1"/>
    </source>
</evidence>
<dbReference type="SUPFAM" id="SSF54695">
    <property type="entry name" value="POZ domain"/>
    <property type="match status" value="1"/>
</dbReference>
<evidence type="ECO:0000259" key="3">
    <source>
        <dbReference type="PROSITE" id="PS50097"/>
    </source>
</evidence>
<dbReference type="PROSITE" id="PS50097">
    <property type="entry name" value="BTB"/>
    <property type="match status" value="1"/>
</dbReference>
<dbReference type="GO" id="GO:1990756">
    <property type="term" value="F:ubiquitin-like ligase-substrate adaptor activity"/>
    <property type="evidence" value="ECO:0000318"/>
    <property type="project" value="GO_Central"/>
</dbReference>
<dbReference type="SUPFAM" id="SSF117281">
    <property type="entry name" value="Kelch motif"/>
    <property type="match status" value="1"/>
</dbReference>
<reference evidence="4 5" key="1">
    <citation type="journal article" date="2007" name="Science">
        <title>Sea anemone genome reveals ancestral eumetazoan gene repertoire and genomic organization.</title>
        <authorList>
            <person name="Putnam N.H."/>
            <person name="Srivastava M."/>
            <person name="Hellsten U."/>
            <person name="Dirks B."/>
            <person name="Chapman J."/>
            <person name="Salamov A."/>
            <person name="Terry A."/>
            <person name="Shapiro H."/>
            <person name="Lindquist E."/>
            <person name="Kapitonov V.V."/>
            <person name="Jurka J."/>
            <person name="Genikhovich G."/>
            <person name="Grigoriev I.V."/>
            <person name="Lucas S.M."/>
            <person name="Steele R.E."/>
            <person name="Finnerty J.R."/>
            <person name="Technau U."/>
            <person name="Martindale M.Q."/>
            <person name="Rokhsar D.S."/>
        </authorList>
    </citation>
    <scope>NUCLEOTIDE SEQUENCE [LARGE SCALE GENOMIC DNA]</scope>
    <source>
        <strain evidence="5">CH2 X CH6</strain>
    </source>
</reference>
<dbReference type="SMART" id="SM00612">
    <property type="entry name" value="Kelch"/>
    <property type="match status" value="5"/>
</dbReference>
<keyword evidence="1" id="KW-0880">Kelch repeat</keyword>
<dbReference type="PANTHER" id="PTHR24412:SF466">
    <property type="entry name" value="RING CANAL KELCH PROTEIN"/>
    <property type="match status" value="1"/>
</dbReference>
<dbReference type="PRINTS" id="PR00501">
    <property type="entry name" value="KELCHREPEAT"/>
</dbReference>
<dbReference type="Pfam" id="PF00651">
    <property type="entry name" value="BTB"/>
    <property type="match status" value="1"/>
</dbReference>
<evidence type="ECO:0000256" key="1">
    <source>
        <dbReference type="ARBA" id="ARBA00022441"/>
    </source>
</evidence>
<dbReference type="PIRSF" id="PIRSF037037">
    <property type="entry name" value="Kelch-like_protein_gigaxonin"/>
    <property type="match status" value="1"/>
</dbReference>
<protein>
    <recommendedName>
        <fullName evidence="3">BTB domain-containing protein</fullName>
    </recommendedName>
</protein>
<dbReference type="FunFam" id="1.25.40.420:FF:000001">
    <property type="entry name" value="Kelch-like family member 12"/>
    <property type="match status" value="1"/>
</dbReference>
<dbReference type="SMART" id="SM00225">
    <property type="entry name" value="BTB"/>
    <property type="match status" value="1"/>
</dbReference>
<name>A7S3Z6_NEMVE</name>
<dbReference type="InterPro" id="IPR006652">
    <property type="entry name" value="Kelch_1"/>
</dbReference>
<evidence type="ECO:0000256" key="2">
    <source>
        <dbReference type="ARBA" id="ARBA00022737"/>
    </source>
</evidence>
<dbReference type="Pfam" id="PF24981">
    <property type="entry name" value="Beta-prop_ATRN-LZTR1"/>
    <property type="match status" value="1"/>
</dbReference>
<dbReference type="OMA" id="PRNYERF"/>
<feature type="domain" description="BTB" evidence="3">
    <location>
        <begin position="34"/>
        <end position="101"/>
    </location>
</feature>
<dbReference type="InterPro" id="IPR015915">
    <property type="entry name" value="Kelch-typ_b-propeller"/>
</dbReference>
<organism evidence="4 5">
    <name type="scientific">Nematostella vectensis</name>
    <name type="common">Starlet sea anemone</name>
    <dbReference type="NCBI Taxonomy" id="45351"/>
    <lineage>
        <taxon>Eukaryota</taxon>
        <taxon>Metazoa</taxon>
        <taxon>Cnidaria</taxon>
        <taxon>Anthozoa</taxon>
        <taxon>Hexacorallia</taxon>
        <taxon>Actiniaria</taxon>
        <taxon>Edwardsiidae</taxon>
        <taxon>Nematostella</taxon>
    </lineage>
</organism>
<dbReference type="eggNOG" id="KOG4441">
    <property type="taxonomic scope" value="Eukaryota"/>
</dbReference>
<dbReference type="InterPro" id="IPR056737">
    <property type="entry name" value="Beta-prop_ATRN-MKLN-like"/>
</dbReference>
<dbReference type="InParanoid" id="A7S3Z6"/>
<dbReference type="InterPro" id="IPR017096">
    <property type="entry name" value="BTB-kelch_protein"/>
</dbReference>
<dbReference type="Gene3D" id="2.120.10.80">
    <property type="entry name" value="Kelch-type beta propeller"/>
    <property type="match status" value="1"/>
</dbReference>
<dbReference type="Gene3D" id="1.25.40.420">
    <property type="match status" value="1"/>
</dbReference>
<dbReference type="EMBL" id="DS469575">
    <property type="protein sequence ID" value="EDO41576.1"/>
    <property type="molecule type" value="Genomic_DNA"/>
</dbReference>
<dbReference type="GO" id="GO:0031463">
    <property type="term" value="C:Cul3-RING ubiquitin ligase complex"/>
    <property type="evidence" value="ECO:0000318"/>
    <property type="project" value="GO_Central"/>
</dbReference>
<dbReference type="HOGENOM" id="CLU_004253_14_2_1"/>
<proteinExistence type="predicted"/>
<dbReference type="Proteomes" id="UP000001593">
    <property type="component" value="Unassembled WGS sequence"/>
</dbReference>
<gene>
    <name evidence="4" type="ORF">NEMVEDRAFT_v1g229338</name>
</gene>
<dbReference type="GO" id="GO:0043161">
    <property type="term" value="P:proteasome-mediated ubiquitin-dependent protein catabolic process"/>
    <property type="evidence" value="ECO:0000318"/>
    <property type="project" value="GO_Central"/>
</dbReference>
<dbReference type="GO" id="GO:0005737">
    <property type="term" value="C:cytoplasm"/>
    <property type="evidence" value="ECO:0000318"/>
    <property type="project" value="GO_Central"/>
</dbReference>
<accession>A7S3Z6</accession>
<dbReference type="Gene3D" id="3.30.710.10">
    <property type="entry name" value="Potassium Channel Kv1.1, Chain A"/>
    <property type="match status" value="1"/>
</dbReference>
<dbReference type="Pfam" id="PF07707">
    <property type="entry name" value="BACK"/>
    <property type="match status" value="1"/>
</dbReference>
<dbReference type="InterPro" id="IPR011333">
    <property type="entry name" value="SKP1/BTB/POZ_sf"/>
</dbReference>
<dbReference type="SMART" id="SM00875">
    <property type="entry name" value="BACK"/>
    <property type="match status" value="1"/>
</dbReference>
<dbReference type="InterPro" id="IPR011705">
    <property type="entry name" value="BACK"/>
</dbReference>
<keyword evidence="5" id="KW-1185">Reference proteome</keyword>